<dbReference type="Proteomes" id="UP000637239">
    <property type="component" value="Chromosome 4"/>
</dbReference>
<keyword evidence="2" id="KW-1185">Reference proteome</keyword>
<dbReference type="AlphaFoldDB" id="A0A7R7ZNB1"/>
<organism evidence="1 2">
    <name type="scientific">Aspergillus chevalieri</name>
    <name type="common">Eurotium chevalieri</name>
    <dbReference type="NCBI Taxonomy" id="182096"/>
    <lineage>
        <taxon>Eukaryota</taxon>
        <taxon>Fungi</taxon>
        <taxon>Dikarya</taxon>
        <taxon>Ascomycota</taxon>
        <taxon>Pezizomycotina</taxon>
        <taxon>Eurotiomycetes</taxon>
        <taxon>Eurotiomycetidae</taxon>
        <taxon>Eurotiales</taxon>
        <taxon>Aspergillaceae</taxon>
        <taxon>Aspergillus</taxon>
        <taxon>Aspergillus subgen. Aspergillus</taxon>
    </lineage>
</organism>
<dbReference type="KEGG" id="ache:ACHE_41279A"/>
<proteinExistence type="predicted"/>
<dbReference type="EMBL" id="AP024419">
    <property type="protein sequence ID" value="BCR88715.1"/>
    <property type="molecule type" value="Genomic_DNA"/>
</dbReference>
<evidence type="ECO:0000313" key="2">
    <source>
        <dbReference type="Proteomes" id="UP000637239"/>
    </source>
</evidence>
<evidence type="ECO:0000313" key="1">
    <source>
        <dbReference type="EMBL" id="BCR88715.1"/>
    </source>
</evidence>
<gene>
    <name evidence="1" type="ORF">ACHE_41279A</name>
</gene>
<dbReference type="RefSeq" id="XP_043137237.1">
    <property type="nucleotide sequence ID" value="XM_043279571.1"/>
</dbReference>
<reference evidence="1" key="2">
    <citation type="submission" date="2021-02" db="EMBL/GenBank/DDBJ databases">
        <title>Aspergillus chevalieri M1 genome sequence.</title>
        <authorList>
            <person name="Kadooka C."/>
            <person name="Mori K."/>
            <person name="Futagami T."/>
        </authorList>
    </citation>
    <scope>NUCLEOTIDE SEQUENCE</scope>
    <source>
        <strain evidence="1">M1</strain>
    </source>
</reference>
<protein>
    <submittedName>
        <fullName evidence="1">Uncharacterized protein</fullName>
    </submittedName>
</protein>
<dbReference type="GeneID" id="66983073"/>
<name>A0A7R7ZNB1_ASPCH</name>
<reference evidence="1" key="1">
    <citation type="submission" date="2021-01" db="EMBL/GenBank/DDBJ databases">
        <authorList>
            <consortium name="Aspergillus chevalieri M1 genome sequencing consortium"/>
            <person name="Kazuki M."/>
            <person name="Futagami T."/>
        </authorList>
    </citation>
    <scope>NUCLEOTIDE SEQUENCE</scope>
    <source>
        <strain evidence="1">M1</strain>
    </source>
</reference>
<sequence length="147" mass="16394">MRGRTGHENKTVNTYCKHRLRPTLLIEYVAEFWPPSLQPSMDVALVNATLETDQGGSIMRTDGVRVVPARRVWSAIRLRIWKTWRAAATRGWMQYPVRPFVNRSASIAGAFAGSGYRPIYVIGWGHLDSGADAHGSQSGLHCMGRAQ</sequence>
<accession>A0A7R7ZNB1</accession>